<organism evidence="1 2">
    <name type="scientific">Salegentibacter echinorum</name>
    <dbReference type="NCBI Taxonomy" id="1073325"/>
    <lineage>
        <taxon>Bacteria</taxon>
        <taxon>Pseudomonadati</taxon>
        <taxon>Bacteroidota</taxon>
        <taxon>Flavobacteriia</taxon>
        <taxon>Flavobacteriales</taxon>
        <taxon>Flavobacteriaceae</taxon>
        <taxon>Salegentibacter</taxon>
    </lineage>
</organism>
<gene>
    <name evidence="1" type="ORF">SAMN05444483_11439</name>
</gene>
<dbReference type="Proteomes" id="UP000183945">
    <property type="component" value="Unassembled WGS sequence"/>
</dbReference>
<proteinExistence type="predicted"/>
<dbReference type="AlphaFoldDB" id="A0A1M5KDE3"/>
<reference evidence="2" key="1">
    <citation type="submission" date="2016-11" db="EMBL/GenBank/DDBJ databases">
        <authorList>
            <person name="Varghese N."/>
            <person name="Submissions S."/>
        </authorList>
    </citation>
    <scope>NUCLEOTIDE SEQUENCE [LARGE SCALE GENOMIC DNA]</scope>
    <source>
        <strain evidence="2">DSM 24579</strain>
    </source>
</reference>
<name>A0A1M5KDE3_SALEC</name>
<evidence type="ECO:0000313" key="2">
    <source>
        <dbReference type="Proteomes" id="UP000183945"/>
    </source>
</evidence>
<evidence type="ECO:0000313" key="1">
    <source>
        <dbReference type="EMBL" id="SHG50964.1"/>
    </source>
</evidence>
<protein>
    <submittedName>
        <fullName evidence="1">Uncharacterized protein</fullName>
    </submittedName>
</protein>
<sequence>MLNFTPYSVTRTLAIFEMSNLAEENYKKNI</sequence>
<accession>A0A1M5KDE3</accession>
<dbReference type="EMBL" id="FQVT01000014">
    <property type="protein sequence ID" value="SHG50964.1"/>
    <property type="molecule type" value="Genomic_DNA"/>
</dbReference>
<keyword evidence="2" id="KW-1185">Reference proteome</keyword>